<feature type="chain" id="PRO_5025061158" description="Secreted protein" evidence="1">
    <location>
        <begin position="19"/>
        <end position="114"/>
    </location>
</feature>
<accession>A0A5N6IN92</accession>
<protein>
    <recommendedName>
        <fullName evidence="4">Secreted protein</fullName>
    </recommendedName>
</protein>
<proteinExistence type="predicted"/>
<organism evidence="2 3">
    <name type="scientific">Aspergillus minisclerotigenes</name>
    <dbReference type="NCBI Taxonomy" id="656917"/>
    <lineage>
        <taxon>Eukaryota</taxon>
        <taxon>Fungi</taxon>
        <taxon>Dikarya</taxon>
        <taxon>Ascomycota</taxon>
        <taxon>Pezizomycotina</taxon>
        <taxon>Eurotiomycetes</taxon>
        <taxon>Eurotiomycetidae</taxon>
        <taxon>Eurotiales</taxon>
        <taxon>Aspergillaceae</taxon>
        <taxon>Aspergillus</taxon>
        <taxon>Aspergillus subgen. Circumdati</taxon>
    </lineage>
</organism>
<reference evidence="2 3" key="1">
    <citation type="submission" date="2019-04" db="EMBL/GenBank/DDBJ databases">
        <title>Fungal friends and foes A comparative genomics study of 23 Aspergillus species from section Flavi.</title>
        <authorList>
            <consortium name="DOE Joint Genome Institute"/>
            <person name="Kjaerbolling I."/>
            <person name="Vesth T.C."/>
            <person name="Frisvad J.C."/>
            <person name="Nybo J.L."/>
            <person name="Theobald S."/>
            <person name="Kildgaard S."/>
            <person name="Petersen T.I."/>
            <person name="Kuo A."/>
            <person name="Sato A."/>
            <person name="Lyhne E.K."/>
            <person name="Kogle M.E."/>
            <person name="Wiebenga A."/>
            <person name="Kun R.S."/>
            <person name="Lubbers R.J."/>
            <person name="Makela M.R."/>
            <person name="Barry K."/>
            <person name="Chovatia M."/>
            <person name="Clum A."/>
            <person name="Daum C."/>
            <person name="Haridas S."/>
            <person name="He G."/>
            <person name="LaButti K."/>
            <person name="Lipzen A."/>
            <person name="Mondo S."/>
            <person name="Pangilinan J."/>
            <person name="Riley R."/>
            <person name="Salamov A."/>
            <person name="Simmons B.A."/>
            <person name="Magnuson J.K."/>
            <person name="Henrissat B."/>
            <person name="Mortensen U.H."/>
            <person name="Larsen T.O."/>
            <person name="De vries R.P."/>
            <person name="Grigoriev I.V."/>
            <person name="Machida M."/>
            <person name="Baker S.E."/>
            <person name="Andersen M.R."/>
        </authorList>
    </citation>
    <scope>NUCLEOTIDE SEQUENCE [LARGE SCALE GENOMIC DNA]</scope>
    <source>
        <strain evidence="2 3">CBS 117635</strain>
    </source>
</reference>
<evidence type="ECO:0000313" key="2">
    <source>
        <dbReference type="EMBL" id="KAB8267697.1"/>
    </source>
</evidence>
<evidence type="ECO:0008006" key="4">
    <source>
        <dbReference type="Google" id="ProtNLM"/>
    </source>
</evidence>
<dbReference type="AlphaFoldDB" id="A0A5N6IN92"/>
<keyword evidence="1" id="KW-0732">Signal</keyword>
<feature type="non-terminal residue" evidence="2">
    <location>
        <position position="114"/>
    </location>
</feature>
<gene>
    <name evidence="2" type="ORF">BDV30DRAFT_219580</name>
</gene>
<evidence type="ECO:0000256" key="1">
    <source>
        <dbReference type="SAM" id="SignalP"/>
    </source>
</evidence>
<name>A0A5N6IN92_9EURO</name>
<evidence type="ECO:0000313" key="3">
    <source>
        <dbReference type="Proteomes" id="UP000326289"/>
    </source>
</evidence>
<keyword evidence="3" id="KW-1185">Reference proteome</keyword>
<dbReference type="Proteomes" id="UP000326289">
    <property type="component" value="Unassembled WGS sequence"/>
</dbReference>
<feature type="signal peptide" evidence="1">
    <location>
        <begin position="1"/>
        <end position="18"/>
    </location>
</feature>
<sequence>MLRHSIWSITCFLFFVSMFRSPMQIDRKGWKREESAAARKSEYWILIASAPPVFGCELLSISCPRNWLHLPHQKCRVFMHFSKTLKTKYDAEIKCNRKGYRTLEGRKETVIQVY</sequence>
<dbReference type="EMBL" id="ML732892">
    <property type="protein sequence ID" value="KAB8267697.1"/>
    <property type="molecule type" value="Genomic_DNA"/>
</dbReference>